<dbReference type="EMBL" id="JAGDEL010000004">
    <property type="protein sequence ID" value="MBO1511395.1"/>
    <property type="molecule type" value="Genomic_DNA"/>
</dbReference>
<feature type="transmembrane region" description="Helical" evidence="6">
    <location>
        <begin position="116"/>
        <end position="139"/>
    </location>
</feature>
<evidence type="ECO:0000256" key="4">
    <source>
        <dbReference type="ARBA" id="ARBA00022989"/>
    </source>
</evidence>
<dbReference type="InterPro" id="IPR003339">
    <property type="entry name" value="ABC/ECF_trnsptr_transmembrane"/>
</dbReference>
<proteinExistence type="predicted"/>
<evidence type="ECO:0000313" key="8">
    <source>
        <dbReference type="Proteomes" id="UP000663981"/>
    </source>
</evidence>
<evidence type="ECO:0000256" key="3">
    <source>
        <dbReference type="ARBA" id="ARBA00022692"/>
    </source>
</evidence>
<gene>
    <name evidence="7" type="primary">cbiQ</name>
    <name evidence="7" type="ORF">I7822_06905</name>
</gene>
<evidence type="ECO:0000313" key="7">
    <source>
        <dbReference type="EMBL" id="MBO1511395.1"/>
    </source>
</evidence>
<dbReference type="Proteomes" id="UP000663981">
    <property type="component" value="Unassembled WGS sequence"/>
</dbReference>
<organism evidence="7 8">
    <name type="scientific">Metabacillus bambusae</name>
    <dbReference type="NCBI Taxonomy" id="2795218"/>
    <lineage>
        <taxon>Bacteria</taxon>
        <taxon>Bacillati</taxon>
        <taxon>Bacillota</taxon>
        <taxon>Bacilli</taxon>
        <taxon>Bacillales</taxon>
        <taxon>Bacillaceae</taxon>
        <taxon>Metabacillus</taxon>
    </lineage>
</organism>
<keyword evidence="8" id="KW-1185">Reference proteome</keyword>
<dbReference type="RefSeq" id="WP_207976384.1">
    <property type="nucleotide sequence ID" value="NZ_JAGDEL010000004.1"/>
</dbReference>
<keyword evidence="4 6" id="KW-1133">Transmembrane helix</keyword>
<dbReference type="InterPro" id="IPR052770">
    <property type="entry name" value="Cobalt_transport_CbiQ"/>
</dbReference>
<feature type="transmembrane region" description="Helical" evidence="6">
    <location>
        <begin position="239"/>
        <end position="257"/>
    </location>
</feature>
<evidence type="ECO:0000256" key="2">
    <source>
        <dbReference type="ARBA" id="ARBA00022475"/>
    </source>
</evidence>
<dbReference type="PANTHER" id="PTHR43723">
    <property type="entry name" value="COBALT TRANSPORT PROTEIN CBIQ"/>
    <property type="match status" value="1"/>
</dbReference>
<dbReference type="CDD" id="cd16914">
    <property type="entry name" value="EcfT"/>
    <property type="match status" value="1"/>
</dbReference>
<feature type="transmembrane region" description="Helical" evidence="6">
    <location>
        <begin position="28"/>
        <end position="54"/>
    </location>
</feature>
<keyword evidence="5 6" id="KW-0472">Membrane</keyword>
<comment type="caution">
    <text evidence="7">The sequence shown here is derived from an EMBL/GenBank/DDBJ whole genome shotgun (WGS) entry which is preliminary data.</text>
</comment>
<reference evidence="7 8" key="1">
    <citation type="submission" date="2021-03" db="EMBL/GenBank/DDBJ databases">
        <title>Whole genome sequence of Metabacillus bambusae BG109.</title>
        <authorList>
            <person name="Jeong J.W."/>
        </authorList>
    </citation>
    <scope>NUCLEOTIDE SEQUENCE [LARGE SCALE GENOMIC DNA]</scope>
    <source>
        <strain evidence="7 8">BG109</strain>
    </source>
</reference>
<dbReference type="PANTHER" id="PTHR43723:SF1">
    <property type="entry name" value="COBALT TRANSPORT PROTEIN CBIQ"/>
    <property type="match status" value="1"/>
</dbReference>
<name>A0ABS3MZH1_9BACI</name>
<comment type="subcellular location">
    <subcellularLocation>
        <location evidence="1">Cell membrane</location>
        <topology evidence="1">Multi-pass membrane protein</topology>
    </subcellularLocation>
</comment>
<keyword evidence="2" id="KW-1003">Cell membrane</keyword>
<dbReference type="InterPro" id="IPR012809">
    <property type="entry name" value="ECF_CbiQ"/>
</dbReference>
<protein>
    <submittedName>
        <fullName evidence="7">Cobalt ECF transporter T component CbiQ</fullName>
    </submittedName>
</protein>
<dbReference type="Pfam" id="PF02361">
    <property type="entry name" value="CbiQ"/>
    <property type="match status" value="1"/>
</dbReference>
<sequence>MLRIDDYAYTNALKHIHPAEKVGFAFSFLLFTIITKNVVISSLTFFVMSISIVLAAKIPLSHYIKLLLLPAVFLCTSIITIMITIAPVNEVRMEQLWSVNLLSWQLYISLASVKQAYHLGATVLASVSCLYFLILTTPLNQLMWVLRKLKLPVLFLDLVGVTYRFIFVLLHKMEEIYLAQSSRLGYQNYRVWLTSSAQLIVSLFIKSIQSARELQIAMESRGGDEGLYDIEITISYNRYRCAGILLALVGLFTITLLT</sequence>
<dbReference type="NCBIfam" id="TIGR02454">
    <property type="entry name" value="ECF_T_CbiQ"/>
    <property type="match status" value="1"/>
</dbReference>
<accession>A0ABS3MZH1</accession>
<evidence type="ECO:0000256" key="6">
    <source>
        <dbReference type="SAM" id="Phobius"/>
    </source>
</evidence>
<evidence type="ECO:0000256" key="5">
    <source>
        <dbReference type="ARBA" id="ARBA00023136"/>
    </source>
</evidence>
<feature type="transmembrane region" description="Helical" evidence="6">
    <location>
        <begin position="151"/>
        <end position="171"/>
    </location>
</feature>
<feature type="transmembrane region" description="Helical" evidence="6">
    <location>
        <begin position="66"/>
        <end position="88"/>
    </location>
</feature>
<keyword evidence="3 6" id="KW-0812">Transmembrane</keyword>
<evidence type="ECO:0000256" key="1">
    <source>
        <dbReference type="ARBA" id="ARBA00004651"/>
    </source>
</evidence>